<evidence type="ECO:0000256" key="4">
    <source>
        <dbReference type="ARBA" id="ARBA00022842"/>
    </source>
</evidence>
<dbReference type="InterPro" id="IPR038597">
    <property type="entry name" value="GGGP/HepGP_synthase_sf"/>
</dbReference>
<keyword evidence="6" id="KW-0594">Phospholipid biosynthesis</keyword>
<dbReference type="EMBL" id="AOFI03000042">
    <property type="protein sequence ID" value="KAF4323383.1"/>
    <property type="molecule type" value="Genomic_DNA"/>
</dbReference>
<protein>
    <recommendedName>
        <fullName evidence="8">GP-PDE domain-containing protein</fullName>
    </recommendedName>
</protein>
<dbReference type="GO" id="GO:0120536">
    <property type="term" value="F:heptaprenylglyceryl phosphate synthase activity"/>
    <property type="evidence" value="ECO:0007669"/>
    <property type="project" value="UniProtKB-ARBA"/>
</dbReference>
<dbReference type="InterPro" id="IPR039074">
    <property type="entry name" value="GGGP/HepGP_synthase_I"/>
</dbReference>
<evidence type="ECO:0000259" key="8">
    <source>
        <dbReference type="Pfam" id="PF03009"/>
    </source>
</evidence>
<keyword evidence="4" id="KW-0460">Magnesium</keyword>
<dbReference type="NCBIfam" id="NF003197">
    <property type="entry name" value="PRK04169.1-1"/>
    <property type="match status" value="1"/>
</dbReference>
<dbReference type="NCBIfam" id="NF003199">
    <property type="entry name" value="PRK04169.1-3"/>
    <property type="match status" value="1"/>
</dbReference>
<comment type="caution">
    <text evidence="9">The sequence shown here is derived from an EMBL/GenBank/DDBJ whole genome shotgun (WGS) entry which is preliminary data.</text>
</comment>
<dbReference type="Pfam" id="PF01884">
    <property type="entry name" value="PcrB"/>
    <property type="match status" value="1"/>
</dbReference>
<gene>
    <name evidence="9" type="ORF">G195_003550</name>
</gene>
<evidence type="ECO:0000256" key="1">
    <source>
        <dbReference type="ARBA" id="ARBA00022516"/>
    </source>
</evidence>
<accession>A0A8J4SLS0</accession>
<name>A0A8J4SLS0_9STRA</name>
<reference evidence="9" key="1">
    <citation type="journal article" date="2015" name="Genom Data">
        <title>Draft genome sequences of Phytophthora kernoviae and Phytophthora ramorum lineage EU2 from Scotland.</title>
        <authorList>
            <person name="Sambles C."/>
            <person name="Schlenzig A."/>
            <person name="O'Neill P."/>
            <person name="Grant M."/>
            <person name="Studholme D.J."/>
        </authorList>
    </citation>
    <scope>NUCLEOTIDE SEQUENCE</scope>
    <source>
        <strain evidence="9">00238/432</strain>
    </source>
</reference>
<reference evidence="9" key="2">
    <citation type="submission" date="2020-02" db="EMBL/GenBank/DDBJ databases">
        <authorList>
            <person name="Studholme D.J."/>
        </authorList>
    </citation>
    <scope>NUCLEOTIDE SEQUENCE</scope>
    <source>
        <strain evidence="9">00238/432</strain>
    </source>
</reference>
<evidence type="ECO:0000313" key="9">
    <source>
        <dbReference type="EMBL" id="KAF4323383.1"/>
    </source>
</evidence>
<feature type="domain" description="GP-PDE" evidence="8">
    <location>
        <begin position="11"/>
        <end position="234"/>
    </location>
</feature>
<evidence type="ECO:0000313" key="10">
    <source>
        <dbReference type="Proteomes" id="UP000702964"/>
    </source>
</evidence>
<evidence type="ECO:0000256" key="3">
    <source>
        <dbReference type="ARBA" id="ARBA00022723"/>
    </source>
</evidence>
<dbReference type="FunFam" id="3.20.20.390:FF:000001">
    <property type="entry name" value="Heptaprenylglyceryl phosphate synthase"/>
    <property type="match status" value="1"/>
</dbReference>
<dbReference type="AlphaFoldDB" id="A0A8J4SLS0"/>
<dbReference type="Proteomes" id="UP000702964">
    <property type="component" value="Unassembled WGS sequence"/>
</dbReference>
<dbReference type="InterPro" id="IPR008205">
    <property type="entry name" value="GGGP_HepGP_synthase"/>
</dbReference>
<dbReference type="CDD" id="cd08583">
    <property type="entry name" value="PI-PLCc_GDPD_SF_unchar1"/>
    <property type="match status" value="1"/>
</dbReference>
<keyword evidence="5" id="KW-0443">Lipid metabolism</keyword>
<dbReference type="GO" id="GO:0008081">
    <property type="term" value="F:phosphoric diester hydrolase activity"/>
    <property type="evidence" value="ECO:0007669"/>
    <property type="project" value="InterPro"/>
</dbReference>
<evidence type="ECO:0000256" key="5">
    <source>
        <dbReference type="ARBA" id="ARBA00023098"/>
    </source>
</evidence>
<evidence type="ECO:0000256" key="7">
    <source>
        <dbReference type="ARBA" id="ARBA00023264"/>
    </source>
</evidence>
<dbReference type="SUPFAM" id="SSF51395">
    <property type="entry name" value="FMN-linked oxidoreductases"/>
    <property type="match status" value="1"/>
</dbReference>
<dbReference type="GO" id="GO:0046474">
    <property type="term" value="P:glycerophospholipid biosynthetic process"/>
    <property type="evidence" value="ECO:0007669"/>
    <property type="project" value="TreeGrafter"/>
</dbReference>
<dbReference type="Pfam" id="PF03009">
    <property type="entry name" value="GDPD"/>
    <property type="match status" value="1"/>
</dbReference>
<organism evidence="9 10">
    <name type="scientific">Phytophthora kernoviae 00238/432</name>
    <dbReference type="NCBI Taxonomy" id="1284355"/>
    <lineage>
        <taxon>Eukaryota</taxon>
        <taxon>Sar</taxon>
        <taxon>Stramenopiles</taxon>
        <taxon>Oomycota</taxon>
        <taxon>Peronosporomycetes</taxon>
        <taxon>Peronosporales</taxon>
        <taxon>Peronosporaceae</taxon>
        <taxon>Phytophthora</taxon>
    </lineage>
</organism>
<sequence>MGSIHEQPYTNAYEAMIANYEKGTRVFEIDFMLTSDRKAVARHEWTANMSKMLGQDEELPEDKQAGALTHDEFMNTPILGMYQPMDADGIMDVLAKYPDMYIVTDTKEQKDEDIQQVLKSLVDAAKKHDPAILNRVVVQIYNEPMLETVKEIYAFPSIIYTLYATQDTEAQVVDFVQKNDIDAVTMPEYKVNQNFVAKLKQAGAVTYVHTINDTDQVANYEKWGVYGVYSDDAEEPLEECSLIDMIKQWRHVFKLDPDREITDEALDLICMSGTDAIIVGGSSGITYDNTVDLMSRVRRYELPCVLEVSDLEAVVPGFDGYLIPMVLNATDSKWMIGQHQQAIERYGYLIPWDLLIAEGYIVLNADSTVARMTGADTELTTDAAVAYAQAAERLLNLPIVYMEYSGTFGDMELVGETHRQLTKAHLIYGGGIDSSEKAGQAAQVADTVVVGNIVYSDLNKALDTVQAVKQSV</sequence>
<dbReference type="GO" id="GO:0046872">
    <property type="term" value="F:metal ion binding"/>
    <property type="evidence" value="ECO:0007669"/>
    <property type="project" value="UniProtKB-KW"/>
</dbReference>
<evidence type="ECO:0000256" key="6">
    <source>
        <dbReference type="ARBA" id="ARBA00023209"/>
    </source>
</evidence>
<dbReference type="NCBIfam" id="TIGR01768">
    <property type="entry name" value="GGGP-family"/>
    <property type="match status" value="1"/>
</dbReference>
<keyword evidence="7" id="KW-1208">Phospholipid metabolism</keyword>
<dbReference type="InterPro" id="IPR017946">
    <property type="entry name" value="PLC-like_Pdiesterase_TIM-brl"/>
</dbReference>
<dbReference type="CDD" id="cd02812">
    <property type="entry name" value="PcrB_like"/>
    <property type="match status" value="1"/>
</dbReference>
<keyword evidence="2" id="KW-0808">Transferase</keyword>
<dbReference type="PANTHER" id="PTHR40029:SF2">
    <property type="entry name" value="HEPTAPRENYLGLYCERYL PHOSPHATE SYNTHASE"/>
    <property type="match status" value="1"/>
</dbReference>
<proteinExistence type="inferred from homology"/>
<evidence type="ECO:0000256" key="2">
    <source>
        <dbReference type="ARBA" id="ARBA00022679"/>
    </source>
</evidence>
<keyword evidence="3" id="KW-0479">Metal-binding</keyword>
<dbReference type="InterPro" id="IPR030395">
    <property type="entry name" value="GP_PDE_dom"/>
</dbReference>
<dbReference type="PANTHER" id="PTHR40029">
    <property type="match status" value="1"/>
</dbReference>
<dbReference type="HAMAP" id="MF_00112">
    <property type="entry name" value="GGGP_HepGP_synthase"/>
    <property type="match status" value="1"/>
</dbReference>
<dbReference type="Gene3D" id="3.20.20.190">
    <property type="entry name" value="Phosphatidylinositol (PI) phosphodiesterase"/>
    <property type="match status" value="1"/>
</dbReference>
<keyword evidence="1" id="KW-0444">Lipid biosynthesis</keyword>
<dbReference type="Gene3D" id="3.20.20.390">
    <property type="entry name" value="FMN-linked oxidoreductases"/>
    <property type="match status" value="1"/>
</dbReference>
<dbReference type="SUPFAM" id="SSF51695">
    <property type="entry name" value="PLC-like phosphodiesterases"/>
    <property type="match status" value="1"/>
</dbReference>